<dbReference type="KEGG" id="proo:MJB10_19930"/>
<name>A0AA96LMN6_9BACL</name>
<evidence type="ECO:0000313" key="4">
    <source>
        <dbReference type="Proteomes" id="UP001304650"/>
    </source>
</evidence>
<evidence type="ECO:0000256" key="1">
    <source>
        <dbReference type="SAM" id="MobiDB-lite"/>
    </source>
</evidence>
<dbReference type="EMBL" id="CP130319">
    <property type="protein sequence ID" value="WNR43361.1"/>
    <property type="molecule type" value="Genomic_DNA"/>
</dbReference>
<proteinExistence type="predicted"/>
<feature type="region of interest" description="Disordered" evidence="1">
    <location>
        <begin position="74"/>
        <end position="102"/>
    </location>
</feature>
<protein>
    <submittedName>
        <fullName evidence="3">DUF4157 domain-containing protein</fullName>
    </submittedName>
</protein>
<feature type="domain" description="eCIS core" evidence="2">
    <location>
        <begin position="98"/>
        <end position="163"/>
    </location>
</feature>
<feature type="compositionally biased region" description="Polar residues" evidence="1">
    <location>
        <begin position="36"/>
        <end position="59"/>
    </location>
</feature>
<keyword evidence="4" id="KW-1185">Reference proteome</keyword>
<dbReference type="AlphaFoldDB" id="A0AA96LMN6"/>
<gene>
    <name evidence="3" type="ORF">MJB10_19930</name>
</gene>
<accession>A0AA96LMN6</accession>
<reference evidence="3" key="1">
    <citation type="submission" date="2022-02" db="EMBL/GenBank/DDBJ databases">
        <title>Paenibacillus sp. MBLB1832 Whole Genome Shotgun Sequencing.</title>
        <authorList>
            <person name="Hwang C.Y."/>
            <person name="Cho E.-S."/>
            <person name="Seo M.-J."/>
        </authorList>
    </citation>
    <scope>NUCLEOTIDE SEQUENCE</scope>
    <source>
        <strain evidence="3">MBLB1832</strain>
    </source>
</reference>
<evidence type="ECO:0000259" key="2">
    <source>
        <dbReference type="Pfam" id="PF13699"/>
    </source>
</evidence>
<dbReference type="Pfam" id="PF13699">
    <property type="entry name" value="eCIS_core"/>
    <property type="match status" value="1"/>
</dbReference>
<organism evidence="3 4">
    <name type="scientific">Paenibacillus roseopurpureus</name>
    <dbReference type="NCBI Taxonomy" id="2918901"/>
    <lineage>
        <taxon>Bacteria</taxon>
        <taxon>Bacillati</taxon>
        <taxon>Bacillota</taxon>
        <taxon>Bacilli</taxon>
        <taxon>Bacillales</taxon>
        <taxon>Paenibacillaceae</taxon>
        <taxon>Paenibacillus</taxon>
    </lineage>
</organism>
<dbReference type="RefSeq" id="WP_314797551.1">
    <property type="nucleotide sequence ID" value="NZ_CP130319.1"/>
</dbReference>
<evidence type="ECO:0000313" key="3">
    <source>
        <dbReference type="EMBL" id="WNR43361.1"/>
    </source>
</evidence>
<sequence>MEKRSLKGRDTLSVLHSNSSHKSKEKNNQNSQPKESSSLQHNGTAPLQMVLSQPSSPVMPSNIMQLQQMYGNRATEQWVKSRSQSDQPIQRVQNKTGLPDQLKSGVESLSGYSLDDVKVHYNSSRPAELQALAYAQGTDIHVGPGQEQHLPHEAWHVAQQKQGRVKPTLQMNKDVHINDDAGLEHEADQMGAKAMQLKSADTAMASASGHGGASVVQLRGENPYAQGGTHGGWDLTAHHIVAHSKLEGALERLKEEEKEGRGTPYTDVLVHAVPAKLTKGMLDNLKVNVADSDEKREEYRQILLDKSRPNDEEVHSIRLGDVRKSFVEWQGGNQFMGPNTSIRAEPSKKKDGTDFDGKYFGNLSTENFNKLTTLGDKLGSSVGIDELQRNMKAILDITKNEVPNVFDASKWTEVGSLATLVELSKDTDLNRDHILGYSFFKLGLDELGSGKKYDQITNSSDGYKFNGESMELQTKSTTGYIPIEKSQSVIPKASTKALVTALSELSVTVTAKGDKESEIPIDNDLITKVEGKKPMFKVKGYEDSIPCVKIEGTKLTIANGLMGSKKLKPDAKLDSLYQYLEKAGTATSSYLPKELYDALMAKTVS</sequence>
<feature type="compositionally biased region" description="Basic and acidic residues" evidence="1">
    <location>
        <begin position="1"/>
        <end position="10"/>
    </location>
</feature>
<feature type="compositionally biased region" description="Polar residues" evidence="1">
    <location>
        <begin position="74"/>
        <end position="96"/>
    </location>
</feature>
<feature type="region of interest" description="Disordered" evidence="1">
    <location>
        <begin position="1"/>
        <end position="59"/>
    </location>
</feature>
<dbReference type="InterPro" id="IPR025295">
    <property type="entry name" value="eCIS_core_dom"/>
</dbReference>
<dbReference type="Proteomes" id="UP001304650">
    <property type="component" value="Chromosome"/>
</dbReference>